<dbReference type="Gene3D" id="1.10.287.70">
    <property type="match status" value="1"/>
</dbReference>
<feature type="domain" description="Ionotropic glutamate receptor C-terminal" evidence="11">
    <location>
        <begin position="294"/>
        <end position="425"/>
    </location>
</feature>
<evidence type="ECO:0000256" key="8">
    <source>
        <dbReference type="ARBA" id="ARBA00023180"/>
    </source>
</evidence>
<dbReference type="GO" id="GO:0050906">
    <property type="term" value="P:detection of stimulus involved in sensory perception"/>
    <property type="evidence" value="ECO:0007669"/>
    <property type="project" value="UniProtKB-ARBA"/>
</dbReference>
<feature type="transmembrane region" description="Helical" evidence="9">
    <location>
        <begin position="354"/>
        <end position="374"/>
    </location>
</feature>
<dbReference type="Gene3D" id="3.40.190.10">
    <property type="entry name" value="Periplasmic binding protein-like II"/>
    <property type="match status" value="1"/>
</dbReference>
<feature type="transmembrane region" description="Helical" evidence="9">
    <location>
        <begin position="296"/>
        <end position="318"/>
    </location>
</feature>
<feature type="chain" id="PRO_5041914977" description="Ionotropic glutamate receptor C-terminal domain-containing protein" evidence="10">
    <location>
        <begin position="22"/>
        <end position="608"/>
    </location>
</feature>
<evidence type="ECO:0000256" key="4">
    <source>
        <dbReference type="ARBA" id="ARBA00022692"/>
    </source>
</evidence>
<dbReference type="SUPFAM" id="SSF53850">
    <property type="entry name" value="Periplasmic binding protein-like II"/>
    <property type="match status" value="1"/>
</dbReference>
<evidence type="ECO:0000259" key="11">
    <source>
        <dbReference type="Pfam" id="PF00060"/>
    </source>
</evidence>
<keyword evidence="6 9" id="KW-0472">Membrane</keyword>
<evidence type="ECO:0000256" key="2">
    <source>
        <dbReference type="ARBA" id="ARBA00008685"/>
    </source>
</evidence>
<dbReference type="GO" id="GO:0005886">
    <property type="term" value="C:plasma membrane"/>
    <property type="evidence" value="ECO:0007669"/>
    <property type="project" value="UniProtKB-SubCell"/>
</dbReference>
<gene>
    <name evidence="12" type="ORF">Pcinc_015098</name>
</gene>
<dbReference type="Pfam" id="PF00060">
    <property type="entry name" value="Lig_chan"/>
    <property type="match status" value="1"/>
</dbReference>
<comment type="subcellular location">
    <subcellularLocation>
        <location evidence="1">Cell membrane</location>
        <topology evidence="1">Multi-pass membrane protein</topology>
    </subcellularLocation>
</comment>
<evidence type="ECO:0000313" key="13">
    <source>
        <dbReference type="Proteomes" id="UP001286313"/>
    </source>
</evidence>
<keyword evidence="7" id="KW-0675">Receptor</keyword>
<evidence type="ECO:0000256" key="5">
    <source>
        <dbReference type="ARBA" id="ARBA00022989"/>
    </source>
</evidence>
<organism evidence="12 13">
    <name type="scientific">Petrolisthes cinctipes</name>
    <name type="common">Flat porcelain crab</name>
    <dbReference type="NCBI Taxonomy" id="88211"/>
    <lineage>
        <taxon>Eukaryota</taxon>
        <taxon>Metazoa</taxon>
        <taxon>Ecdysozoa</taxon>
        <taxon>Arthropoda</taxon>
        <taxon>Crustacea</taxon>
        <taxon>Multicrustacea</taxon>
        <taxon>Malacostraca</taxon>
        <taxon>Eumalacostraca</taxon>
        <taxon>Eucarida</taxon>
        <taxon>Decapoda</taxon>
        <taxon>Pleocyemata</taxon>
        <taxon>Anomura</taxon>
        <taxon>Galatheoidea</taxon>
        <taxon>Porcellanidae</taxon>
        <taxon>Petrolisthes</taxon>
    </lineage>
</organism>
<name>A0AAE1FVM1_PETCI</name>
<keyword evidence="10" id="KW-0732">Signal</keyword>
<feature type="transmembrane region" description="Helical" evidence="9">
    <location>
        <begin position="544"/>
        <end position="567"/>
    </location>
</feature>
<comment type="similarity">
    <text evidence="2">Belongs to the glutamate-gated ion channel (TC 1.A.10.1) family.</text>
</comment>
<evidence type="ECO:0000313" key="12">
    <source>
        <dbReference type="EMBL" id="KAK3880415.1"/>
    </source>
</evidence>
<feature type="signal peptide" evidence="10">
    <location>
        <begin position="1"/>
        <end position="21"/>
    </location>
</feature>
<accession>A0AAE1FVM1</accession>
<dbReference type="AlphaFoldDB" id="A0AAE1FVM1"/>
<dbReference type="GO" id="GO:0015276">
    <property type="term" value="F:ligand-gated monoatomic ion channel activity"/>
    <property type="evidence" value="ECO:0007669"/>
    <property type="project" value="InterPro"/>
</dbReference>
<dbReference type="InterPro" id="IPR001320">
    <property type="entry name" value="Iontro_rcpt_C"/>
</dbReference>
<keyword evidence="8" id="KW-0325">Glycoprotein</keyword>
<dbReference type="PANTHER" id="PTHR42643">
    <property type="entry name" value="IONOTROPIC RECEPTOR 20A-RELATED"/>
    <property type="match status" value="1"/>
</dbReference>
<dbReference type="Proteomes" id="UP001286313">
    <property type="component" value="Unassembled WGS sequence"/>
</dbReference>
<evidence type="ECO:0000256" key="9">
    <source>
        <dbReference type="SAM" id="Phobius"/>
    </source>
</evidence>
<dbReference type="InterPro" id="IPR052192">
    <property type="entry name" value="Insect_Ionotropic_Sensory_Rcpt"/>
</dbReference>
<proteinExistence type="inferred from homology"/>
<keyword evidence="3" id="KW-1003">Cell membrane</keyword>
<evidence type="ECO:0000256" key="1">
    <source>
        <dbReference type="ARBA" id="ARBA00004651"/>
    </source>
</evidence>
<feature type="transmembrane region" description="Helical" evidence="9">
    <location>
        <begin position="325"/>
        <end position="342"/>
    </location>
</feature>
<keyword evidence="4 9" id="KW-0812">Transmembrane</keyword>
<evidence type="ECO:0000256" key="6">
    <source>
        <dbReference type="ARBA" id="ARBA00023136"/>
    </source>
</evidence>
<evidence type="ECO:0000256" key="7">
    <source>
        <dbReference type="ARBA" id="ARBA00023170"/>
    </source>
</evidence>
<reference evidence="12" key="1">
    <citation type="submission" date="2023-10" db="EMBL/GenBank/DDBJ databases">
        <title>Genome assemblies of two species of porcelain crab, Petrolisthes cinctipes and Petrolisthes manimaculis (Anomura: Porcellanidae).</title>
        <authorList>
            <person name="Angst P."/>
        </authorList>
    </citation>
    <scope>NUCLEOTIDE SEQUENCE</scope>
    <source>
        <strain evidence="12">PB745_01</strain>
        <tissue evidence="12">Gill</tissue>
    </source>
</reference>
<keyword evidence="5 9" id="KW-1133">Transmembrane helix</keyword>
<dbReference type="PANTHER" id="PTHR42643:SF24">
    <property type="entry name" value="IONOTROPIC RECEPTOR 60A"/>
    <property type="match status" value="1"/>
</dbReference>
<evidence type="ECO:0000256" key="10">
    <source>
        <dbReference type="SAM" id="SignalP"/>
    </source>
</evidence>
<protein>
    <recommendedName>
        <fullName evidence="11">Ionotropic glutamate receptor C-terminal domain-containing protein</fullName>
    </recommendedName>
</protein>
<keyword evidence="13" id="KW-1185">Reference proteome</keyword>
<sequence length="608" mass="68468">MLLRVCAVATLVLTSIEQVAVLKVEGKVETVMEKVVKHHLNGCHLAFLTTTTHSPLASSIIRHLERIGLYKRSEVVVIAVGLREDVKRVLLHPSLRNTAQALYLAFTPLTTPISTLIPHSTSTSAFTPHITSHETGEGVFVYRRCLYCDDGEAAVQFIDQFRNFQGHVLRMTAVNYFPYVAFVRETEEPETPVTFTDSVDVRIFQTFTKKLNISYKVRDAPNRTWGADKDGVFFGMMGKLHSEEADLCTSAAPTPSRFKVIDYLRIHPSNDMIVTSLQPALLPQHLAIVRPFSDEMWLSLLVAVVGWSVIMWALQLVWTKMVAEGGRGISFSMALMYGWGAILEQTHLDPSLSVSGQLLVGWWLVFCEVITTGFKSSLVAHLTVQGKTAPIDSFEDMVAQKGWRWGTEETLFKGAPVEYFTISQDPVVQKANSILEILGWEEGLRKVQEGGYSFFAFRNFIRFTVGSHFTDANGRSPFYIGKRGLSTVHFLGCHSLPPSITHRDGAPFYPRFSELMHYLEDAGLRAYWIEQVLEKGIRETRQEVLLYLLFVVPFVEAPTTSSLFTAVSKVFIAPLRCPLRGSTYQHLPPRHFSPLLVKHGRHHYRDSS</sequence>
<evidence type="ECO:0000256" key="3">
    <source>
        <dbReference type="ARBA" id="ARBA00022475"/>
    </source>
</evidence>
<dbReference type="EMBL" id="JAWQEG010001325">
    <property type="protein sequence ID" value="KAK3880415.1"/>
    <property type="molecule type" value="Genomic_DNA"/>
</dbReference>
<comment type="caution">
    <text evidence="12">The sequence shown here is derived from an EMBL/GenBank/DDBJ whole genome shotgun (WGS) entry which is preliminary data.</text>
</comment>